<evidence type="ECO:0000256" key="10">
    <source>
        <dbReference type="ARBA" id="ARBA00049878"/>
    </source>
</evidence>
<dbReference type="AlphaFoldDB" id="B8FFR8"/>
<dbReference type="Gene3D" id="3.90.1170.40">
    <property type="entry name" value="Molybdopterin biosynthesis MoaE subunit"/>
    <property type="match status" value="1"/>
</dbReference>
<evidence type="ECO:0000313" key="12">
    <source>
        <dbReference type="Proteomes" id="UP000000739"/>
    </source>
</evidence>
<dbReference type="HOGENOM" id="CLU_1924554_0_0_7"/>
<evidence type="ECO:0000256" key="1">
    <source>
        <dbReference type="ARBA" id="ARBA00005046"/>
    </source>
</evidence>
<evidence type="ECO:0000256" key="4">
    <source>
        <dbReference type="ARBA" id="ARBA00013858"/>
    </source>
</evidence>
<evidence type="ECO:0000256" key="7">
    <source>
        <dbReference type="ARBA" id="ARBA00030407"/>
    </source>
</evidence>
<dbReference type="InterPro" id="IPR003448">
    <property type="entry name" value="Mopterin_biosynth_MoaE"/>
</dbReference>
<dbReference type="GO" id="GO:0006777">
    <property type="term" value="P:Mo-molybdopterin cofactor biosynthetic process"/>
    <property type="evidence" value="ECO:0007669"/>
    <property type="project" value="InterPro"/>
</dbReference>
<keyword evidence="12" id="KW-1185">Reference proteome</keyword>
<evidence type="ECO:0000256" key="5">
    <source>
        <dbReference type="ARBA" id="ARBA00026066"/>
    </source>
</evidence>
<dbReference type="EC" id="2.8.1.12" evidence="3"/>
<dbReference type="EMBL" id="CP001322">
    <property type="protein sequence ID" value="ACL03473.1"/>
    <property type="molecule type" value="Genomic_DNA"/>
</dbReference>
<comment type="catalytic activity">
    <reaction evidence="10">
        <text>2 [molybdopterin-synthase sulfur-carrier protein]-C-terminal-Gly-aminoethanethioate + cyclic pyranopterin phosphate + H2O = molybdopterin + 2 [molybdopterin-synthase sulfur-carrier protein]-C-terminal Gly-Gly + 2 H(+)</text>
        <dbReference type="Rhea" id="RHEA:26333"/>
        <dbReference type="Rhea" id="RHEA-COMP:12202"/>
        <dbReference type="Rhea" id="RHEA-COMP:19907"/>
        <dbReference type="ChEBI" id="CHEBI:15377"/>
        <dbReference type="ChEBI" id="CHEBI:15378"/>
        <dbReference type="ChEBI" id="CHEBI:58698"/>
        <dbReference type="ChEBI" id="CHEBI:59648"/>
        <dbReference type="ChEBI" id="CHEBI:90778"/>
        <dbReference type="ChEBI" id="CHEBI:232372"/>
        <dbReference type="EC" id="2.8.1.12"/>
    </reaction>
</comment>
<evidence type="ECO:0000256" key="8">
    <source>
        <dbReference type="ARBA" id="ARBA00030781"/>
    </source>
</evidence>
<evidence type="ECO:0000256" key="2">
    <source>
        <dbReference type="ARBA" id="ARBA00005426"/>
    </source>
</evidence>
<dbReference type="RefSeq" id="WP_012610907.1">
    <property type="nucleotide sequence ID" value="NC_011768.1"/>
</dbReference>
<dbReference type="Proteomes" id="UP000000739">
    <property type="component" value="Chromosome"/>
</dbReference>
<accession>B8FFR8</accession>
<evidence type="ECO:0000256" key="9">
    <source>
        <dbReference type="ARBA" id="ARBA00032474"/>
    </source>
</evidence>
<evidence type="ECO:0000256" key="3">
    <source>
        <dbReference type="ARBA" id="ARBA00011950"/>
    </source>
</evidence>
<organism evidence="11 12">
    <name type="scientific">Desulfatibacillum aliphaticivorans</name>
    <dbReference type="NCBI Taxonomy" id="218208"/>
    <lineage>
        <taxon>Bacteria</taxon>
        <taxon>Pseudomonadati</taxon>
        <taxon>Thermodesulfobacteriota</taxon>
        <taxon>Desulfobacteria</taxon>
        <taxon>Desulfobacterales</taxon>
        <taxon>Desulfatibacillaceae</taxon>
        <taxon>Desulfatibacillum</taxon>
    </lineage>
</organism>
<dbReference type="GO" id="GO:0030366">
    <property type="term" value="F:molybdopterin synthase activity"/>
    <property type="evidence" value="ECO:0007669"/>
    <property type="project" value="UniProtKB-EC"/>
</dbReference>
<evidence type="ECO:0000313" key="11">
    <source>
        <dbReference type="EMBL" id="ACL03473.1"/>
    </source>
</evidence>
<dbReference type="Pfam" id="PF02391">
    <property type="entry name" value="MoaE"/>
    <property type="match status" value="1"/>
</dbReference>
<dbReference type="KEGG" id="dal:Dalk_1776"/>
<sequence>MGVTAFTTEEPFDLQGFMDRFREAEDDSTGTIVMHHGKVKRPGKVVRDFSRVLLEPVLPSPEKDMQQIGQNILKKYGLNQVFIVHRIGEVHARDDVLFVAVSAVTRDIAFSGCADIVDAIKEEKILRLVEVP</sequence>
<comment type="subunit">
    <text evidence="5">Heterotetramer of 2 MoaD subunits and 2 MoaE subunits. Also stable as homodimer. The enzyme changes between these two forms during catalysis.</text>
</comment>
<evidence type="ECO:0000256" key="6">
    <source>
        <dbReference type="ARBA" id="ARBA00029745"/>
    </source>
</evidence>
<proteinExistence type="inferred from homology"/>
<comment type="pathway">
    <text evidence="1">Cofactor biosynthesis; molybdopterin biosynthesis.</text>
</comment>
<dbReference type="InterPro" id="IPR036563">
    <property type="entry name" value="MoaE_sf"/>
</dbReference>
<comment type="similarity">
    <text evidence="2">Belongs to the MoaE family.</text>
</comment>
<reference evidence="11 12" key="1">
    <citation type="journal article" date="2012" name="Environ. Microbiol.">
        <title>The genome sequence of Desulfatibacillum alkenivorans AK-01: a blueprint for anaerobic alkane oxidation.</title>
        <authorList>
            <person name="Callaghan A.V."/>
            <person name="Morris B.E."/>
            <person name="Pereira I.A."/>
            <person name="McInerney M.J."/>
            <person name="Austin R.N."/>
            <person name="Groves J.T."/>
            <person name="Kukor J.J."/>
            <person name="Suflita J.M."/>
            <person name="Young L.Y."/>
            <person name="Zylstra G.J."/>
            <person name="Wawrik B."/>
        </authorList>
    </citation>
    <scope>NUCLEOTIDE SEQUENCE [LARGE SCALE GENOMIC DNA]</scope>
    <source>
        <strain evidence="11 12">AK-01</strain>
    </source>
</reference>
<gene>
    <name evidence="11" type="ordered locus">Dalk_1776</name>
</gene>
<dbReference type="eggNOG" id="COG0314">
    <property type="taxonomic scope" value="Bacteria"/>
</dbReference>
<name>B8FFR8_DESAL</name>
<dbReference type="SUPFAM" id="SSF54690">
    <property type="entry name" value="Molybdopterin synthase subunit MoaE"/>
    <property type="match status" value="1"/>
</dbReference>
<protein>
    <recommendedName>
        <fullName evidence="4">Molybdopterin synthase catalytic subunit</fullName>
        <ecNumber evidence="3">2.8.1.12</ecNumber>
    </recommendedName>
    <alternativeName>
        <fullName evidence="8">MPT synthase subunit 2</fullName>
    </alternativeName>
    <alternativeName>
        <fullName evidence="6">Molybdenum cofactor biosynthesis protein E</fullName>
    </alternativeName>
    <alternativeName>
        <fullName evidence="7">Molybdopterin-converting factor large subunit</fullName>
    </alternativeName>
    <alternativeName>
        <fullName evidence="9">Molybdopterin-converting factor subunit 2</fullName>
    </alternativeName>
</protein>
<dbReference type="UniPathway" id="UPA00344"/>